<evidence type="ECO:0000259" key="5">
    <source>
        <dbReference type="SMART" id="SM01116"/>
    </source>
</evidence>
<evidence type="ECO:0000256" key="4">
    <source>
        <dbReference type="SAM" id="MobiDB-lite"/>
    </source>
</evidence>
<dbReference type="CDD" id="cd00559">
    <property type="entry name" value="Cyanase_C"/>
    <property type="match status" value="1"/>
</dbReference>
<dbReference type="Proteomes" id="UP000654947">
    <property type="component" value="Unassembled WGS sequence"/>
</dbReference>
<dbReference type="PANTHER" id="PTHR34186:SF2">
    <property type="entry name" value="CYANATE HYDRATASE"/>
    <property type="match status" value="1"/>
</dbReference>
<evidence type="ECO:0000256" key="2">
    <source>
        <dbReference type="ARBA" id="ARBA00023239"/>
    </source>
</evidence>
<keyword evidence="2 3" id="KW-0456">Lyase</keyword>
<dbReference type="NCBIfam" id="NF002773">
    <property type="entry name" value="PRK02866.1"/>
    <property type="match status" value="1"/>
</dbReference>
<dbReference type="GO" id="GO:0003677">
    <property type="term" value="F:DNA binding"/>
    <property type="evidence" value="ECO:0007669"/>
    <property type="project" value="InterPro"/>
</dbReference>
<keyword evidence="7" id="KW-1185">Reference proteome</keyword>
<protein>
    <recommendedName>
        <fullName evidence="3">Cyanate hydratase</fullName>
        <shortName evidence="3">Cyanase</shortName>
        <ecNumber evidence="3">4.2.1.104</ecNumber>
    </recommendedName>
    <alternativeName>
        <fullName evidence="3">Cyanate hydrolase</fullName>
    </alternativeName>
    <alternativeName>
        <fullName evidence="3">Cyanate lyase</fullName>
    </alternativeName>
</protein>
<proteinExistence type="inferred from homology"/>
<dbReference type="Gene3D" id="3.30.1160.10">
    <property type="entry name" value="Cyanate lyase, C-terminal domain"/>
    <property type="match status" value="1"/>
</dbReference>
<evidence type="ECO:0000256" key="3">
    <source>
        <dbReference type="HAMAP-Rule" id="MF_00535"/>
    </source>
</evidence>
<dbReference type="EC" id="4.2.1.104" evidence="3"/>
<dbReference type="InterPro" id="IPR008076">
    <property type="entry name" value="Cyanase"/>
</dbReference>
<dbReference type="Gene3D" id="1.10.260.40">
    <property type="entry name" value="lambda repressor-like DNA-binding domains"/>
    <property type="match status" value="1"/>
</dbReference>
<dbReference type="PANTHER" id="PTHR34186">
    <property type="entry name" value="CYANATE HYDRATASE"/>
    <property type="match status" value="1"/>
</dbReference>
<dbReference type="AlphaFoldDB" id="A0A919CJS7"/>
<dbReference type="InterPro" id="IPR036581">
    <property type="entry name" value="Cyanate_lyase_C_sf"/>
</dbReference>
<organism evidence="6 7">
    <name type="scientific">Nocardiopsis kunsanensis</name>
    <dbReference type="NCBI Taxonomy" id="141693"/>
    <lineage>
        <taxon>Bacteria</taxon>
        <taxon>Bacillati</taxon>
        <taxon>Actinomycetota</taxon>
        <taxon>Actinomycetes</taxon>
        <taxon>Streptosporangiales</taxon>
        <taxon>Nocardiopsidaceae</taxon>
        <taxon>Nocardiopsis</taxon>
    </lineage>
</organism>
<dbReference type="EMBL" id="BMXL01000015">
    <property type="protein sequence ID" value="GHD29237.1"/>
    <property type="molecule type" value="Genomic_DNA"/>
</dbReference>
<dbReference type="SUPFAM" id="SSF55234">
    <property type="entry name" value="Cyanase C-terminal domain"/>
    <property type="match status" value="1"/>
</dbReference>
<dbReference type="HAMAP" id="MF_00535">
    <property type="entry name" value="Cyanate_hydrat"/>
    <property type="match status" value="1"/>
</dbReference>
<dbReference type="InterPro" id="IPR003712">
    <property type="entry name" value="Cyanate_lyase_C"/>
</dbReference>
<dbReference type="PRINTS" id="PR01693">
    <property type="entry name" value="CYANASE"/>
</dbReference>
<dbReference type="InterPro" id="IPR010982">
    <property type="entry name" value="Lambda_DNA-bd_dom_sf"/>
</dbReference>
<feature type="active site" evidence="3">
    <location>
        <position position="151"/>
    </location>
</feature>
<feature type="active site" evidence="3">
    <location>
        <position position="128"/>
    </location>
</feature>
<dbReference type="Pfam" id="PF02560">
    <property type="entry name" value="Cyanate_lyase"/>
    <property type="match status" value="1"/>
</dbReference>
<comment type="similarity">
    <text evidence="3">Belongs to the cyanase family.</text>
</comment>
<feature type="region of interest" description="Disordered" evidence="4">
    <location>
        <begin position="1"/>
        <end position="43"/>
    </location>
</feature>
<name>A0A919CJS7_9ACTN</name>
<sequence>MGKDRVAPPGPGQPVPDTDPQRDSTAHGPNTGQEGEAMRRSEATEALLEAKRTKQLTFSGIAEELGTDRVWTTAALLGQHPFDQDTAQDLQTLLDLPDEVVAVLREIPTRGSFEQLPPADPTLYRLYEALQVYGPALKELIHEDFGDGIMSAITFRANVQRVDAEEGPRVHITLDGKFLPYQW</sequence>
<dbReference type="InterPro" id="IPR048564">
    <property type="entry name" value="CYNS_N"/>
</dbReference>
<reference evidence="6 7" key="1">
    <citation type="journal article" date="2014" name="Int. J. Syst. Evol. Microbiol.">
        <title>Complete genome sequence of Corynebacterium casei LMG S-19264T (=DSM 44701T), isolated from a smear-ripened cheese.</title>
        <authorList>
            <consortium name="US DOE Joint Genome Institute (JGI-PGF)"/>
            <person name="Walter F."/>
            <person name="Albersmeier A."/>
            <person name="Kalinowski J."/>
            <person name="Ruckert C."/>
        </authorList>
    </citation>
    <scope>NUCLEOTIDE SEQUENCE [LARGE SCALE GENOMIC DNA]</scope>
    <source>
        <strain evidence="6 7">KCTC 19473</strain>
    </source>
</reference>
<evidence type="ECO:0000313" key="7">
    <source>
        <dbReference type="Proteomes" id="UP000654947"/>
    </source>
</evidence>
<evidence type="ECO:0000313" key="6">
    <source>
        <dbReference type="EMBL" id="GHD29237.1"/>
    </source>
</evidence>
<dbReference type="NCBIfam" id="TIGR00673">
    <property type="entry name" value="cynS"/>
    <property type="match status" value="1"/>
</dbReference>
<dbReference type="SMART" id="SM01116">
    <property type="entry name" value="Cyanate_lyase"/>
    <property type="match status" value="1"/>
</dbReference>
<dbReference type="Pfam" id="PF21291">
    <property type="entry name" value="CYNS_N"/>
    <property type="match status" value="1"/>
</dbReference>
<dbReference type="GO" id="GO:0008824">
    <property type="term" value="F:cyanate hydratase activity"/>
    <property type="evidence" value="ECO:0007669"/>
    <property type="project" value="UniProtKB-UniRule"/>
</dbReference>
<gene>
    <name evidence="3 6" type="primary">cynS</name>
    <name evidence="6" type="ORF">GCM10007147_29870</name>
</gene>
<comment type="catalytic activity">
    <reaction evidence="3">
        <text>cyanate + hydrogencarbonate + 3 H(+) = NH4(+) + 2 CO2</text>
        <dbReference type="Rhea" id="RHEA:11120"/>
        <dbReference type="ChEBI" id="CHEBI:15378"/>
        <dbReference type="ChEBI" id="CHEBI:16526"/>
        <dbReference type="ChEBI" id="CHEBI:17544"/>
        <dbReference type="ChEBI" id="CHEBI:28938"/>
        <dbReference type="ChEBI" id="CHEBI:29195"/>
        <dbReference type="EC" id="4.2.1.104"/>
    </reaction>
</comment>
<comment type="function">
    <text evidence="1 3">Catalyzes the reaction of cyanate with bicarbonate to produce ammonia and carbon dioxide.</text>
</comment>
<comment type="caution">
    <text evidence="6">The sequence shown here is derived from an EMBL/GenBank/DDBJ whole genome shotgun (WGS) entry which is preliminary data.</text>
</comment>
<dbReference type="SUPFAM" id="SSF47413">
    <property type="entry name" value="lambda repressor-like DNA-binding domains"/>
    <property type="match status" value="1"/>
</dbReference>
<feature type="active site" evidence="3">
    <location>
        <position position="125"/>
    </location>
</feature>
<evidence type="ECO:0000256" key="1">
    <source>
        <dbReference type="ARBA" id="ARBA00003561"/>
    </source>
</evidence>
<feature type="domain" description="Cyanate lyase C-terminal" evidence="5">
    <location>
        <begin position="112"/>
        <end position="183"/>
    </location>
</feature>
<accession>A0A919CJS7</accession>